<sequence>MDDAEGARRRLRGRAPPGGALPRDGGRLAGPFRLPGFRLPDFRLPTSDSRLPTPDSRLPTPDVRGRQARRRLTRVRLQGATASGGPFSSTMLPSGSNR</sequence>
<gene>
    <name evidence="2" type="ORF">CWD88_03190</name>
</gene>
<comment type="caution">
    <text evidence="2">The sequence shown here is derived from an EMBL/GenBank/DDBJ whole genome shotgun (WGS) entry which is preliminary data.</text>
</comment>
<feature type="region of interest" description="Disordered" evidence="1">
    <location>
        <begin position="1"/>
        <end position="98"/>
    </location>
</feature>
<organism evidence="2 3">
    <name type="scientific">Burkholderia pseudomallei</name>
    <name type="common">Pseudomonas pseudomallei</name>
    <dbReference type="NCBI Taxonomy" id="28450"/>
    <lineage>
        <taxon>Bacteria</taxon>
        <taxon>Pseudomonadati</taxon>
        <taxon>Pseudomonadota</taxon>
        <taxon>Betaproteobacteria</taxon>
        <taxon>Burkholderiales</taxon>
        <taxon>Burkholderiaceae</taxon>
        <taxon>Burkholderia</taxon>
        <taxon>pseudomallei group</taxon>
    </lineage>
</organism>
<feature type="compositionally biased region" description="Low complexity" evidence="1">
    <location>
        <begin position="14"/>
        <end position="23"/>
    </location>
</feature>
<protein>
    <submittedName>
        <fullName evidence="2">Uncharacterized protein</fullName>
    </submittedName>
</protein>
<evidence type="ECO:0000313" key="3">
    <source>
        <dbReference type="Proteomes" id="UP000231878"/>
    </source>
</evidence>
<reference evidence="2 3" key="1">
    <citation type="submission" date="2017-11" db="EMBL/GenBank/DDBJ databases">
        <title>Molecular characterization of Burkholderia pseudomallei and closely related isolates from Vietnam.</title>
        <authorList>
            <person name="Ustinov D.V."/>
            <person name="Antonov A.S."/>
            <person name="Avdusheva E.F."/>
            <person name="Shpak I.M."/>
            <person name="Zakharova I.B."/>
            <person name="Thi L.A."/>
            <person name="Teteryatnikova N."/>
            <person name="Lopasteyskaya Y.A."/>
            <person name="Kuzyutina J.A."/>
            <person name="Ngo T.N."/>
            <person name="Victorov D.V."/>
        </authorList>
    </citation>
    <scope>NUCLEOTIDE SEQUENCE [LARGE SCALE GENOMIC DNA]</scope>
    <source>
        <strain evidence="2 3">V1512</strain>
    </source>
</reference>
<dbReference type="EMBL" id="PHRB01000002">
    <property type="protein sequence ID" value="PJO67460.1"/>
    <property type="molecule type" value="Genomic_DNA"/>
</dbReference>
<evidence type="ECO:0000313" key="2">
    <source>
        <dbReference type="EMBL" id="PJO67460.1"/>
    </source>
</evidence>
<dbReference type="AlphaFoldDB" id="A0AAX0UGG1"/>
<dbReference type="Proteomes" id="UP000231878">
    <property type="component" value="Unassembled WGS sequence"/>
</dbReference>
<evidence type="ECO:0000256" key="1">
    <source>
        <dbReference type="SAM" id="MobiDB-lite"/>
    </source>
</evidence>
<proteinExistence type="predicted"/>
<feature type="compositionally biased region" description="Polar residues" evidence="1">
    <location>
        <begin position="86"/>
        <end position="98"/>
    </location>
</feature>
<name>A0AAX0UGG1_BURPE</name>
<accession>A0AAX0UGG1</accession>